<proteinExistence type="predicted"/>
<keyword evidence="1" id="KW-0472">Membrane</keyword>
<keyword evidence="1" id="KW-1133">Transmembrane helix</keyword>
<evidence type="ECO:0000313" key="2">
    <source>
        <dbReference type="EMBL" id="KAJ8969029.1"/>
    </source>
</evidence>
<comment type="caution">
    <text evidence="2">The sequence shown here is derived from an EMBL/GenBank/DDBJ whole genome shotgun (WGS) entry which is preliminary data.</text>
</comment>
<keyword evidence="3" id="KW-1185">Reference proteome</keyword>
<name>A0ABQ9IY68_9CUCU</name>
<dbReference type="Proteomes" id="UP001162164">
    <property type="component" value="Unassembled WGS sequence"/>
</dbReference>
<accession>A0ABQ9IY68</accession>
<evidence type="ECO:0000256" key="1">
    <source>
        <dbReference type="SAM" id="Phobius"/>
    </source>
</evidence>
<organism evidence="2 3">
    <name type="scientific">Molorchus minor</name>
    <dbReference type="NCBI Taxonomy" id="1323400"/>
    <lineage>
        <taxon>Eukaryota</taxon>
        <taxon>Metazoa</taxon>
        <taxon>Ecdysozoa</taxon>
        <taxon>Arthropoda</taxon>
        <taxon>Hexapoda</taxon>
        <taxon>Insecta</taxon>
        <taxon>Pterygota</taxon>
        <taxon>Neoptera</taxon>
        <taxon>Endopterygota</taxon>
        <taxon>Coleoptera</taxon>
        <taxon>Polyphaga</taxon>
        <taxon>Cucujiformia</taxon>
        <taxon>Chrysomeloidea</taxon>
        <taxon>Cerambycidae</taxon>
        <taxon>Lamiinae</taxon>
        <taxon>Monochamini</taxon>
        <taxon>Molorchus</taxon>
    </lineage>
</organism>
<evidence type="ECO:0000313" key="3">
    <source>
        <dbReference type="Proteomes" id="UP001162164"/>
    </source>
</evidence>
<feature type="transmembrane region" description="Helical" evidence="1">
    <location>
        <begin position="91"/>
        <end position="112"/>
    </location>
</feature>
<keyword evidence="1" id="KW-0812">Transmembrane</keyword>
<sequence>MVTVLHLMLIKSGILQHNYRCYDKDKFPEIIVNVDRSAQYCNDIFNDVDNPEYPAGITACCKESDFCNDKALEFQLPNTGSGSVYLTSLEIAASIVIPTLVVCIIIGAVYFCHTTHQRRGMHHHLRPVKIVWKHRIIQF</sequence>
<reference evidence="2" key="1">
    <citation type="journal article" date="2023" name="Insect Mol. Biol.">
        <title>Genome sequencing provides insights into the evolution of gene families encoding plant cell wall-degrading enzymes in longhorned beetles.</title>
        <authorList>
            <person name="Shin N.R."/>
            <person name="Okamura Y."/>
            <person name="Kirsch R."/>
            <person name="Pauchet Y."/>
        </authorList>
    </citation>
    <scope>NUCLEOTIDE SEQUENCE</scope>
    <source>
        <strain evidence="2">MMC_N1</strain>
    </source>
</reference>
<gene>
    <name evidence="2" type="ORF">NQ317_014166</name>
</gene>
<protein>
    <submittedName>
        <fullName evidence="2">Uncharacterized protein</fullName>
    </submittedName>
</protein>
<dbReference type="EMBL" id="JAPWTJ010001880">
    <property type="protein sequence ID" value="KAJ8969029.1"/>
    <property type="molecule type" value="Genomic_DNA"/>
</dbReference>